<evidence type="ECO:0000313" key="3">
    <source>
        <dbReference type="RefSeq" id="XP_003742459.1"/>
    </source>
</evidence>
<accession>A0AAJ6QSJ2</accession>
<organism evidence="2 3">
    <name type="scientific">Galendromus occidentalis</name>
    <name type="common">western predatory mite</name>
    <dbReference type="NCBI Taxonomy" id="34638"/>
    <lineage>
        <taxon>Eukaryota</taxon>
        <taxon>Metazoa</taxon>
        <taxon>Ecdysozoa</taxon>
        <taxon>Arthropoda</taxon>
        <taxon>Chelicerata</taxon>
        <taxon>Arachnida</taxon>
        <taxon>Acari</taxon>
        <taxon>Parasitiformes</taxon>
        <taxon>Mesostigmata</taxon>
        <taxon>Gamasina</taxon>
        <taxon>Phytoseioidea</taxon>
        <taxon>Phytoseiidae</taxon>
        <taxon>Typhlodrominae</taxon>
        <taxon>Galendromus</taxon>
    </lineage>
</organism>
<reference evidence="3" key="1">
    <citation type="submission" date="2025-08" db="UniProtKB">
        <authorList>
            <consortium name="RefSeq"/>
        </authorList>
    </citation>
    <scope>IDENTIFICATION</scope>
</reference>
<keyword evidence="2" id="KW-1185">Reference proteome</keyword>
<dbReference type="RefSeq" id="XP_003742459.1">
    <property type="nucleotide sequence ID" value="XM_003742411.1"/>
</dbReference>
<protein>
    <submittedName>
        <fullName evidence="3">Uncharacterized protein LOC100901971</fullName>
    </submittedName>
</protein>
<proteinExistence type="predicted"/>
<feature type="coiled-coil region" evidence="1">
    <location>
        <begin position="81"/>
        <end position="164"/>
    </location>
</feature>
<dbReference type="AlphaFoldDB" id="A0AAJ6QSJ2"/>
<keyword evidence="1" id="KW-0175">Coiled coil</keyword>
<name>A0AAJ6QSJ2_9ACAR</name>
<dbReference type="Proteomes" id="UP000694867">
    <property type="component" value="Unplaced"/>
</dbReference>
<evidence type="ECO:0000256" key="1">
    <source>
        <dbReference type="SAM" id="Coils"/>
    </source>
</evidence>
<dbReference type="KEGG" id="goe:100901971"/>
<evidence type="ECO:0000313" key="2">
    <source>
        <dbReference type="Proteomes" id="UP000694867"/>
    </source>
</evidence>
<dbReference type="GeneID" id="100901971"/>
<sequence length="538" mass="61348">MSAQYAARILELLKQLQYPGADHFTERDIEILAQHPIVKAVMIKFANLHPDQFLSKEQVDVLRLAGELNDPTFLPLDPVEIRRQTADLRKTERERKRLRMQERHRREELNELGKSISLLEEDGKLRESVRQAHERTAAALEVQAKRAEASLKAAQQDLQASTSMFKLEVQQTLKDMKITVEKVKRPGGLRSLFDSESYIAFANEIVDITETAHGMISQPEALPQKYAILVGEKKIALIRTLEHTIDSLNESCETVLESLRPLCQNSYTFAKLTETLDVYKTSLKNSINFVINQLYDTAAMINKGQLEKMLPILRNLEQVIFAHKSVLSEESKFLEETLDMIRCVHEWKQALLPASSELSCASVLRTTFQSNATMSNDMTFYPSPGLSSTMFEHHSQVQSSMNSTAFCQKSLLPAVCNPKGLHQCSYFEEILDSISRDRALFHKITDQFDSDRSVLCGTSGIQFLSESDRTQLMALSQRTISKKAELKKLIQTHEALVKDARNQNQAHFKRLLLPLYVLDRQKYEDTMRSIGLVVNIFQ</sequence>
<gene>
    <name evidence="3" type="primary">LOC100901971</name>
</gene>